<dbReference type="GO" id="GO:0090307">
    <property type="term" value="P:mitotic spindle assembly"/>
    <property type="evidence" value="ECO:0007669"/>
    <property type="project" value="TreeGrafter"/>
</dbReference>
<evidence type="ECO:0000256" key="10">
    <source>
        <dbReference type="PROSITE-ProRule" id="PRU00283"/>
    </source>
</evidence>
<dbReference type="Gene3D" id="3.40.850.10">
    <property type="entry name" value="Kinesin motor domain"/>
    <property type="match status" value="1"/>
</dbReference>
<evidence type="ECO:0000256" key="5">
    <source>
        <dbReference type="ARBA" id="ARBA00022741"/>
    </source>
</evidence>
<dbReference type="GO" id="GO:0007018">
    <property type="term" value="P:microtubule-based movement"/>
    <property type="evidence" value="ECO:0007669"/>
    <property type="project" value="InterPro"/>
</dbReference>
<feature type="compositionally biased region" description="Polar residues" evidence="12">
    <location>
        <begin position="1755"/>
        <end position="1773"/>
    </location>
</feature>
<dbReference type="GO" id="GO:0051231">
    <property type="term" value="P:spindle elongation"/>
    <property type="evidence" value="ECO:0007669"/>
    <property type="project" value="TreeGrafter"/>
</dbReference>
<keyword evidence="8 10" id="KW-0505">Motor protein</keyword>
<dbReference type="PRINTS" id="PR00380">
    <property type="entry name" value="KINESINHEAVY"/>
</dbReference>
<keyword evidence="7 11" id="KW-0175">Coiled coil</keyword>
<feature type="coiled-coil region" evidence="11">
    <location>
        <begin position="1555"/>
        <end position="1589"/>
    </location>
</feature>
<feature type="region of interest" description="Disordered" evidence="12">
    <location>
        <begin position="1607"/>
        <end position="1648"/>
    </location>
</feature>
<dbReference type="SUPFAM" id="SSF52540">
    <property type="entry name" value="P-loop containing nucleoside triphosphate hydrolases"/>
    <property type="match status" value="1"/>
</dbReference>
<evidence type="ECO:0000256" key="9">
    <source>
        <dbReference type="ARBA" id="ARBA00023212"/>
    </source>
</evidence>
<comment type="similarity">
    <text evidence="10">Belongs to the TRAFAC class myosin-kinesin ATPase superfamily. Kinesin family.</text>
</comment>
<protein>
    <recommendedName>
        <fullName evidence="13">Kinesin motor domain-containing protein</fullName>
    </recommendedName>
</protein>
<gene>
    <name evidence="14" type="ORF">JEQ12_011487</name>
</gene>
<dbReference type="InterPro" id="IPR047149">
    <property type="entry name" value="KIF11-like"/>
</dbReference>
<dbReference type="EMBL" id="JAEMGP010000022">
    <property type="protein sequence ID" value="KAG5195851.1"/>
    <property type="molecule type" value="Genomic_DNA"/>
</dbReference>
<dbReference type="PROSITE" id="PS00411">
    <property type="entry name" value="KINESIN_MOTOR_1"/>
    <property type="match status" value="1"/>
</dbReference>
<evidence type="ECO:0000313" key="14">
    <source>
        <dbReference type="EMBL" id="KAG5195851.1"/>
    </source>
</evidence>
<keyword evidence="5 10" id="KW-0547">Nucleotide-binding</keyword>
<name>A0A836CUD1_SHEEP</name>
<proteinExistence type="inferred from homology"/>
<evidence type="ECO:0000256" key="4">
    <source>
        <dbReference type="ARBA" id="ARBA00022701"/>
    </source>
</evidence>
<dbReference type="GO" id="GO:0008574">
    <property type="term" value="F:plus-end-directed microtubule motor activity"/>
    <property type="evidence" value="ECO:0007669"/>
    <property type="project" value="TreeGrafter"/>
</dbReference>
<dbReference type="InterPro" id="IPR019821">
    <property type="entry name" value="Kinesin_motor_CS"/>
</dbReference>
<dbReference type="GO" id="GO:0005634">
    <property type="term" value="C:nucleus"/>
    <property type="evidence" value="ECO:0007669"/>
    <property type="project" value="TreeGrafter"/>
</dbReference>
<feature type="region of interest" description="Disordered" evidence="12">
    <location>
        <begin position="870"/>
        <end position="923"/>
    </location>
</feature>
<dbReference type="PANTHER" id="PTHR47970:SF29">
    <property type="entry name" value="KINESIN FAMILY MEMBER 20B"/>
    <property type="match status" value="1"/>
</dbReference>
<evidence type="ECO:0000256" key="2">
    <source>
        <dbReference type="ARBA" id="ARBA00022490"/>
    </source>
</evidence>
<feature type="compositionally biased region" description="Basic and acidic residues" evidence="12">
    <location>
        <begin position="1607"/>
        <end position="1618"/>
    </location>
</feature>
<keyword evidence="4" id="KW-0493">Microtubule</keyword>
<evidence type="ECO:0000256" key="6">
    <source>
        <dbReference type="ARBA" id="ARBA00022840"/>
    </source>
</evidence>
<feature type="domain" description="Kinesin motor" evidence="13">
    <location>
        <begin position="115"/>
        <end position="536"/>
    </location>
</feature>
<dbReference type="GO" id="GO:0005876">
    <property type="term" value="C:spindle microtubule"/>
    <property type="evidence" value="ECO:0007669"/>
    <property type="project" value="TreeGrafter"/>
</dbReference>
<dbReference type="SMART" id="SM00129">
    <property type="entry name" value="KISc"/>
    <property type="match status" value="1"/>
</dbReference>
<dbReference type="InterPro" id="IPR027417">
    <property type="entry name" value="P-loop_NTPase"/>
</dbReference>
<dbReference type="Pfam" id="PF00225">
    <property type="entry name" value="Kinesin"/>
    <property type="match status" value="1"/>
</dbReference>
<dbReference type="GO" id="GO:0005524">
    <property type="term" value="F:ATP binding"/>
    <property type="evidence" value="ECO:0007669"/>
    <property type="project" value="UniProtKB-UniRule"/>
</dbReference>
<evidence type="ECO:0000256" key="1">
    <source>
        <dbReference type="ARBA" id="ARBA00004186"/>
    </source>
</evidence>
<dbReference type="InterPro" id="IPR036961">
    <property type="entry name" value="Kinesin_motor_dom_sf"/>
</dbReference>
<sequence length="2004" mass="230049">MELSKSIYLPAITSTENLDNETLLLFHAMPFLHNISSSQSKNSAEWRMGTNFQSGYLMESNLNQDGMSRPSYVFSADPLARPSEINFDGIKLDLSREFSLVASGTEANSSESKDYLQVCLRVRPFTQTEKEHESEGCVYILDSQTVVMKEPQCTLGRLSEKGSGQMAQKFSFSKVFGPETTQKEFFEGCILQPVKDLLKGQSRLIFTYGLTNSGKTYTFQGTEENTGILPRTLNVLFDSLQERLYTKMNLKPHRSREYLRLSPDQEKEEVASKSALLRQIKEVVMHNDSYGALYGSLTNSLSIPEFEESMKDCEHSNLNMDINRKFSVWVSFFEIYNECIYDLFVPVSSKFQKRKTLRLSQDVKGYSFIKDLQWIQVSDAKEAYRLLKLGTKHQSVAFTKLNNASSRSHSIFTIRILQIEDSEIPHVIRVSELSLCDLAGSERSMRTQNEGERLRETGNINSSLLTLGKCISVLKNSEKSKFQQHVPFRESKLTHYFQSFFNGKGKICMIVNISQCSFAYDETLNVLKFSAIAQKVCVPDILNCSQEKSFGSVKSQDESLDINNSDNKILNEKRSRISWESSLEDVVEDEDLVEDLEEAEEKQNVETEFTNEDLDNTLEDDKAFSSHAGKRKLLDLIENLKKKLINERKEKLTLEFKIREEVTQEFTQYLAQREADFKETLLQEREILEENAECRLAIFKDLIGKCDAQEESKNEDHALKDETEEGHNYVGIEDIIDSLQDDVTGIKKQAEIAHLYIASLADPQEAIGCLEIKFNQVKAELAKTKEELIKTQEELKKRESESEINLNSLVQELEKSNKKIIMQNQRIQELMDKIDQKEDTIMENTCKGSDSVGNSSLLINNKLVCNETTEMSKDSKTKTYSGRKRFNETELQQDEPPAKKGLTHASPAITEDQKKSEETQESISVEENIRVLQENNEELKTRLLTIENELKNEKEEKTELNKQIVSLQQELSSSEKKSLGFSIEVQQIQSSYDNVISELHVQKSINQEQKERIIKLSEEIETARRNITNNVSQIKLMQAKIDELRRLDSVSQIASIDLLNLRDLSSSQEDNLPNTQLRHLDNDYLISKQVKEHGIQELSRERSFHSTVEAIWEECKEIVKTSSQKTHQIEELEQQIEKLQAEVKDYTNENNRLKIEEREKKNQDDLLKEKDSLIQQLKKEVQEKTISLDIEVQHVVEGKRALSELTQGVTSYKVKIKELEAMLETQKDECSHSAKLEQEIMEKESIILKQERNLNECQANLKDSIQNARDLSEREVKLKEEIMQLTKNLQDAKHSLQLKEEEKETNWQETEKLKEELSASTALIQNLKADLQRKEEDYAELKEKLADAKKQIEQVQKEVSVMRDEEKLLRIKINELEKKKNQCSQEIDMKQRTIQQLKEQLNNQKVEEAMQQYERVCKDLSVKEKIIKDMQMTLEEQEQTQVEQDQVLEAKLEETERLARELEEWKEKCKDLEAKHSQSSNKEFEDNTDVLNTKLTKLQDELQESEQKHEAERKKWLEEKMMLITQAKEAESLRNKEMKKYAEDREHCLKQQNAMEILKGQLAEKEGNLQQWREERDQLVAALEIQLKALISSNVQKDNEIEQLKKITSETSKTEKQTMDTQPTQTSSTDPGKVGPEPQSTSFEISRGEVEDGSVVLDSCEVSTENNQSTRFPKPELEIQFTPLQPNRMAVKHPGCTSPVTVKIPRARKRKSHEMEEDFVKFENKKNATPRINLKSPVSGHRNSSVKKEQKVSIRPSSKKTYSLRSHASTSDVNGPAKKKEGTLQKFGDFLQHSPIILQSKAKKIIETMSSSKFSNVEVSKDNVSRPKRAKRKLYTNEISSPIDISGQVDLLLLHLLGNTGDLTYLYRKLQGTEQVTAGGLSFGSSTALQATGLKTPLAFPARKDAPEAPSARFIIDTLDLMLNSTGRLPAFVELIAQWRKREFKIESVRVTGTLPCKLGSFRVDLFSTMEIGKHRKKQKGAEACVKMSISFTTHIIRSTHEQG</sequence>
<reference evidence="14 15" key="1">
    <citation type="submission" date="2020-12" db="EMBL/GenBank/DDBJ databases">
        <title>De novo assembly of Tibetan sheep genome.</title>
        <authorList>
            <person name="Li X."/>
        </authorList>
    </citation>
    <scope>NUCLEOTIDE SEQUENCE [LARGE SCALE GENOMIC DNA]</scope>
    <source>
        <tissue evidence="14">Heart</tissue>
    </source>
</reference>
<evidence type="ECO:0000313" key="15">
    <source>
        <dbReference type="Proteomes" id="UP000664991"/>
    </source>
</evidence>
<dbReference type="InterPro" id="IPR001752">
    <property type="entry name" value="Kinesin_motor_dom"/>
</dbReference>
<dbReference type="PANTHER" id="PTHR47970">
    <property type="entry name" value="KINESIN-LIKE PROTEIN KIF11"/>
    <property type="match status" value="1"/>
</dbReference>
<dbReference type="CDD" id="cd21786">
    <property type="entry name" value="RBD_KIF20B"/>
    <property type="match status" value="1"/>
</dbReference>
<organism evidence="14 15">
    <name type="scientific">Ovis aries</name>
    <name type="common">Sheep</name>
    <dbReference type="NCBI Taxonomy" id="9940"/>
    <lineage>
        <taxon>Eukaryota</taxon>
        <taxon>Metazoa</taxon>
        <taxon>Chordata</taxon>
        <taxon>Craniata</taxon>
        <taxon>Vertebrata</taxon>
        <taxon>Euteleostomi</taxon>
        <taxon>Mammalia</taxon>
        <taxon>Eutheria</taxon>
        <taxon>Laurasiatheria</taxon>
        <taxon>Artiodactyla</taxon>
        <taxon>Ruminantia</taxon>
        <taxon>Pecora</taxon>
        <taxon>Bovidae</taxon>
        <taxon>Caprinae</taxon>
        <taxon>Ovis</taxon>
    </lineage>
</organism>
<feature type="compositionally biased region" description="Polar residues" evidence="12">
    <location>
        <begin position="1619"/>
        <end position="1630"/>
    </location>
</feature>
<keyword evidence="2" id="KW-0963">Cytoplasm</keyword>
<evidence type="ECO:0000256" key="7">
    <source>
        <dbReference type="ARBA" id="ARBA00023054"/>
    </source>
</evidence>
<evidence type="ECO:0000256" key="12">
    <source>
        <dbReference type="SAM" id="MobiDB-lite"/>
    </source>
</evidence>
<dbReference type="CDD" id="cd01368">
    <property type="entry name" value="KISc_KIF23_like"/>
    <property type="match status" value="1"/>
</dbReference>
<dbReference type="GO" id="GO:0072686">
    <property type="term" value="C:mitotic spindle"/>
    <property type="evidence" value="ECO:0007669"/>
    <property type="project" value="TreeGrafter"/>
</dbReference>
<comment type="caution">
    <text evidence="14">The sequence shown here is derived from an EMBL/GenBank/DDBJ whole genome shotgun (WGS) entry which is preliminary data.</text>
</comment>
<keyword evidence="3" id="KW-0597">Phosphoprotein</keyword>
<keyword evidence="9" id="KW-0206">Cytoskeleton</keyword>
<comment type="subcellular location">
    <subcellularLocation>
        <location evidence="1">Cytoplasm</location>
        <location evidence="1">Cytoskeleton</location>
        <location evidence="1">Spindle</location>
    </subcellularLocation>
</comment>
<dbReference type="GO" id="GO:0008017">
    <property type="term" value="F:microtubule binding"/>
    <property type="evidence" value="ECO:0007669"/>
    <property type="project" value="InterPro"/>
</dbReference>
<feature type="region of interest" description="Disordered" evidence="12">
    <location>
        <begin position="1727"/>
        <end position="1779"/>
    </location>
</feature>
<feature type="coiled-coil region" evidence="11">
    <location>
        <begin position="630"/>
        <end position="657"/>
    </location>
</feature>
<feature type="binding site" evidence="10">
    <location>
        <begin position="209"/>
        <end position="216"/>
    </location>
    <ligand>
        <name>ATP</name>
        <dbReference type="ChEBI" id="CHEBI:30616"/>
    </ligand>
</feature>
<evidence type="ECO:0000256" key="11">
    <source>
        <dbReference type="SAM" id="Coils"/>
    </source>
</evidence>
<dbReference type="Proteomes" id="UP000664991">
    <property type="component" value="Unassembled WGS sequence"/>
</dbReference>
<evidence type="ECO:0000259" key="13">
    <source>
        <dbReference type="PROSITE" id="PS50067"/>
    </source>
</evidence>
<accession>A0A836CUD1</accession>
<feature type="coiled-coil region" evidence="11">
    <location>
        <begin position="767"/>
        <end position="847"/>
    </location>
</feature>
<dbReference type="PROSITE" id="PS50067">
    <property type="entry name" value="KINESIN_MOTOR_2"/>
    <property type="match status" value="1"/>
</dbReference>
<keyword evidence="6 10" id="KW-0067">ATP-binding</keyword>
<feature type="coiled-coil region" evidence="11">
    <location>
        <begin position="1115"/>
        <end position="1519"/>
    </location>
</feature>
<evidence type="ECO:0000256" key="8">
    <source>
        <dbReference type="ARBA" id="ARBA00023175"/>
    </source>
</evidence>
<evidence type="ECO:0000256" key="3">
    <source>
        <dbReference type="ARBA" id="ARBA00022553"/>
    </source>
</evidence>